<dbReference type="AlphaFoldDB" id="U4LJG8"/>
<protein>
    <submittedName>
        <fullName evidence="1">Uncharacterized protein</fullName>
    </submittedName>
</protein>
<accession>U4LJG8</accession>
<reference evidence="1 2" key="1">
    <citation type="journal article" date="2013" name="PLoS Genet.">
        <title>The genome and development-dependent transcriptomes of Pyronema confluens: a window into fungal evolution.</title>
        <authorList>
            <person name="Traeger S."/>
            <person name="Altegoer F."/>
            <person name="Freitag M."/>
            <person name="Gabaldon T."/>
            <person name="Kempken F."/>
            <person name="Kumar A."/>
            <person name="Marcet-Houben M."/>
            <person name="Poggeler S."/>
            <person name="Stajich J.E."/>
            <person name="Nowrousian M."/>
        </authorList>
    </citation>
    <scope>NUCLEOTIDE SEQUENCE [LARGE SCALE GENOMIC DNA]</scope>
    <source>
        <strain evidence="2">CBS 100304</strain>
        <tissue evidence="1">Vegetative mycelium</tissue>
    </source>
</reference>
<name>U4LJG8_PYROM</name>
<evidence type="ECO:0000313" key="2">
    <source>
        <dbReference type="Proteomes" id="UP000018144"/>
    </source>
</evidence>
<evidence type="ECO:0000313" key="1">
    <source>
        <dbReference type="EMBL" id="CCX31702.1"/>
    </source>
</evidence>
<organism evidence="1 2">
    <name type="scientific">Pyronema omphalodes (strain CBS 100304)</name>
    <name type="common">Pyronema confluens</name>
    <dbReference type="NCBI Taxonomy" id="1076935"/>
    <lineage>
        <taxon>Eukaryota</taxon>
        <taxon>Fungi</taxon>
        <taxon>Dikarya</taxon>
        <taxon>Ascomycota</taxon>
        <taxon>Pezizomycotina</taxon>
        <taxon>Pezizomycetes</taxon>
        <taxon>Pezizales</taxon>
        <taxon>Pyronemataceae</taxon>
        <taxon>Pyronema</taxon>
    </lineage>
</organism>
<keyword evidence="2" id="KW-1185">Reference proteome</keyword>
<dbReference type="EMBL" id="HF935629">
    <property type="protein sequence ID" value="CCX31702.1"/>
    <property type="molecule type" value="Genomic_DNA"/>
</dbReference>
<proteinExistence type="predicted"/>
<sequence>MSPEMSYGTVDSFAGDIPTSQLIAQDEWKPRWYKF</sequence>
<dbReference type="Proteomes" id="UP000018144">
    <property type="component" value="Unassembled WGS sequence"/>
</dbReference>
<gene>
    <name evidence="1" type="ORF">PCON_11225</name>
</gene>